<feature type="transmembrane region" description="Helical" evidence="2">
    <location>
        <begin position="79"/>
        <end position="99"/>
    </location>
</feature>
<reference evidence="4 5" key="1">
    <citation type="journal article" date="2013" name="ISME J.">
        <title>A metabolic model for members of the genus Tetrasphaera involved in enhanced biological phosphorus removal.</title>
        <authorList>
            <person name="Kristiansen R."/>
            <person name="Nguyen H.T.T."/>
            <person name="Saunders A.M."/>
            <person name="Nielsen J.L."/>
            <person name="Wimmer R."/>
            <person name="Le V.Q."/>
            <person name="McIlroy S.J."/>
            <person name="Petrovski S."/>
            <person name="Seviour R.J."/>
            <person name="Calteau A."/>
            <person name="Nielsen K.L."/>
            <person name="Nielsen P.H."/>
        </authorList>
    </citation>
    <scope>NUCLEOTIDE SEQUENCE [LARGE SCALE GENOMIC DNA]</scope>
    <source>
        <strain evidence="4 5">T1-X7</strain>
    </source>
</reference>
<feature type="domain" description="EamA" evidence="3">
    <location>
        <begin position="1"/>
        <end position="95"/>
    </location>
</feature>
<evidence type="ECO:0000313" key="4">
    <source>
        <dbReference type="EMBL" id="CCH76502.1"/>
    </source>
</evidence>
<dbReference type="Gene3D" id="1.10.3730.20">
    <property type="match status" value="1"/>
</dbReference>
<comment type="similarity">
    <text evidence="1">Belongs to the EamA transporter family.</text>
</comment>
<keyword evidence="5" id="KW-1185">Reference proteome</keyword>
<accession>A0A077LUU2</accession>
<keyword evidence="2" id="KW-0812">Transmembrane</keyword>
<dbReference type="RefSeq" id="WP_327152695.1">
    <property type="nucleotide sequence ID" value="NZ_HF570958.1"/>
</dbReference>
<name>A0A077LUU2_9MICO</name>
<dbReference type="InterPro" id="IPR000620">
    <property type="entry name" value="EamA_dom"/>
</dbReference>
<dbReference type="AlphaFoldDB" id="A0A077LUU2"/>
<dbReference type="Proteomes" id="UP000035721">
    <property type="component" value="Unassembled WGS sequence"/>
</dbReference>
<sequence>MVIASCVVIPLGLPSIPQWTWGDVARGLGIAVLSSVVPYTLDLMALRRMDPSVYGILMSLEPAVAALAGLLILGQRLAGLQLLGMALVVGASAAVLGTAGPRDRPPDIEAAIGT</sequence>
<keyword evidence="2" id="KW-0472">Membrane</keyword>
<evidence type="ECO:0000259" key="3">
    <source>
        <dbReference type="Pfam" id="PF00892"/>
    </source>
</evidence>
<gene>
    <name evidence="4" type="ORF">BN12_130041</name>
</gene>
<dbReference type="Pfam" id="PF00892">
    <property type="entry name" value="EamA"/>
    <property type="match status" value="1"/>
</dbReference>
<dbReference type="InterPro" id="IPR037185">
    <property type="entry name" value="EmrE-like"/>
</dbReference>
<feature type="transmembrane region" description="Helical" evidence="2">
    <location>
        <begin position="53"/>
        <end position="73"/>
    </location>
</feature>
<dbReference type="SUPFAM" id="SSF103481">
    <property type="entry name" value="Multidrug resistance efflux transporter EmrE"/>
    <property type="match status" value="1"/>
</dbReference>
<proteinExistence type="inferred from homology"/>
<protein>
    <submittedName>
        <fullName evidence="4">Putative integral membrane protein</fullName>
    </submittedName>
</protein>
<evidence type="ECO:0000256" key="2">
    <source>
        <dbReference type="SAM" id="Phobius"/>
    </source>
</evidence>
<dbReference type="STRING" id="1194083.BN12_130041"/>
<dbReference type="GO" id="GO:0016020">
    <property type="term" value="C:membrane"/>
    <property type="evidence" value="ECO:0007669"/>
    <property type="project" value="InterPro"/>
</dbReference>
<dbReference type="EMBL" id="CAJB01000035">
    <property type="protein sequence ID" value="CCH76502.1"/>
    <property type="molecule type" value="Genomic_DNA"/>
</dbReference>
<comment type="caution">
    <text evidence="4">The sequence shown here is derived from an EMBL/GenBank/DDBJ whole genome shotgun (WGS) entry which is preliminary data.</text>
</comment>
<evidence type="ECO:0000313" key="5">
    <source>
        <dbReference type="Proteomes" id="UP000035721"/>
    </source>
</evidence>
<organism evidence="4 5">
    <name type="scientific">Nostocoides japonicum T1-X7</name>
    <dbReference type="NCBI Taxonomy" id="1194083"/>
    <lineage>
        <taxon>Bacteria</taxon>
        <taxon>Bacillati</taxon>
        <taxon>Actinomycetota</taxon>
        <taxon>Actinomycetes</taxon>
        <taxon>Micrococcales</taxon>
        <taxon>Intrasporangiaceae</taxon>
        <taxon>Nostocoides</taxon>
    </lineage>
</organism>
<evidence type="ECO:0000256" key="1">
    <source>
        <dbReference type="ARBA" id="ARBA00007362"/>
    </source>
</evidence>
<keyword evidence="2" id="KW-1133">Transmembrane helix</keyword>